<comment type="similarity">
    <text evidence="1 4">Belongs to the plant dirigent protein family.</text>
</comment>
<dbReference type="GO" id="GO:0048046">
    <property type="term" value="C:apoplast"/>
    <property type="evidence" value="ECO:0007669"/>
    <property type="project" value="UniProtKB-SubCell"/>
</dbReference>
<keyword evidence="4" id="KW-0732">Signal</keyword>
<gene>
    <name evidence="5" type="ORF">Salat_1107100</name>
</gene>
<reference evidence="5" key="1">
    <citation type="submission" date="2020-06" db="EMBL/GenBank/DDBJ databases">
        <authorList>
            <person name="Li T."/>
            <person name="Hu X."/>
            <person name="Zhang T."/>
            <person name="Song X."/>
            <person name="Zhang H."/>
            <person name="Dai N."/>
            <person name="Sheng W."/>
            <person name="Hou X."/>
            <person name="Wei L."/>
        </authorList>
    </citation>
    <scope>NUCLEOTIDE SEQUENCE</scope>
    <source>
        <strain evidence="5">3651</strain>
        <tissue evidence="5">Leaf</tissue>
    </source>
</reference>
<evidence type="ECO:0000313" key="6">
    <source>
        <dbReference type="Proteomes" id="UP001293254"/>
    </source>
</evidence>
<keyword evidence="6" id="KW-1185">Reference proteome</keyword>
<evidence type="ECO:0000256" key="2">
    <source>
        <dbReference type="ARBA" id="ARBA00011738"/>
    </source>
</evidence>
<evidence type="ECO:0000256" key="1">
    <source>
        <dbReference type="ARBA" id="ARBA00010746"/>
    </source>
</evidence>
<dbReference type="InterPro" id="IPR044859">
    <property type="entry name" value="Allene_oxi_cyc_Dirigent"/>
</dbReference>
<dbReference type="InterPro" id="IPR004265">
    <property type="entry name" value="Dirigent"/>
</dbReference>
<evidence type="ECO:0000256" key="4">
    <source>
        <dbReference type="RuleBase" id="RU363099"/>
    </source>
</evidence>
<proteinExistence type="inferred from homology"/>
<accession>A0AAE1YPD2</accession>
<dbReference type="Proteomes" id="UP001293254">
    <property type="component" value="Unassembled WGS sequence"/>
</dbReference>
<dbReference type="Gene3D" id="2.40.480.10">
    <property type="entry name" value="Allene oxide cyclase-like"/>
    <property type="match status" value="1"/>
</dbReference>
<dbReference type="EMBL" id="JACGWO010000003">
    <property type="protein sequence ID" value="KAK4433448.1"/>
    <property type="molecule type" value="Genomic_DNA"/>
</dbReference>
<keyword evidence="4" id="KW-0052">Apoplast</keyword>
<protein>
    <recommendedName>
        <fullName evidence="4">Dirigent protein</fullName>
    </recommendedName>
</protein>
<evidence type="ECO:0000256" key="3">
    <source>
        <dbReference type="ARBA" id="ARBA00022525"/>
    </source>
</evidence>
<dbReference type="PANTHER" id="PTHR21495">
    <property type="entry name" value="NUCLEOPORIN-RELATED"/>
    <property type="match status" value="1"/>
</dbReference>
<feature type="chain" id="PRO_5041765897" description="Dirigent protein" evidence="4">
    <location>
        <begin position="24"/>
        <end position="206"/>
    </location>
</feature>
<comment type="subunit">
    <text evidence="2 4">Homodimer.</text>
</comment>
<keyword evidence="3 4" id="KW-0964">Secreted</keyword>
<feature type="signal peptide" evidence="4">
    <location>
        <begin position="1"/>
        <end position="23"/>
    </location>
</feature>
<organism evidence="5 6">
    <name type="scientific">Sesamum alatum</name>
    <dbReference type="NCBI Taxonomy" id="300844"/>
    <lineage>
        <taxon>Eukaryota</taxon>
        <taxon>Viridiplantae</taxon>
        <taxon>Streptophyta</taxon>
        <taxon>Embryophyta</taxon>
        <taxon>Tracheophyta</taxon>
        <taxon>Spermatophyta</taxon>
        <taxon>Magnoliopsida</taxon>
        <taxon>eudicotyledons</taxon>
        <taxon>Gunneridae</taxon>
        <taxon>Pentapetalae</taxon>
        <taxon>asterids</taxon>
        <taxon>lamiids</taxon>
        <taxon>Lamiales</taxon>
        <taxon>Pedaliaceae</taxon>
        <taxon>Sesamum</taxon>
    </lineage>
</organism>
<comment type="function">
    <text evidence="4">Dirigent proteins impart stereoselectivity on the phenoxy radical-coupling reaction, yielding optically active lignans from two molecules of coniferyl alcohol in the biosynthesis of lignans, flavonolignans, and alkaloids and thus plays a central role in plant secondary metabolism.</text>
</comment>
<dbReference type="GO" id="GO:0009699">
    <property type="term" value="P:phenylpropanoid biosynthetic process"/>
    <property type="evidence" value="ECO:0007669"/>
    <property type="project" value="UniProtKB-ARBA"/>
</dbReference>
<evidence type="ECO:0000313" key="5">
    <source>
        <dbReference type="EMBL" id="KAK4433448.1"/>
    </source>
</evidence>
<sequence length="206" mass="22695">MGSLLTVLMLTATLGSLEIHADGRVIAMPGPSARLKLPKSFESVQERFSNLNANDYFILHYYAHDIVSGENKTAWEVAKSAITDPPTYFGLTQVVDNLLTFEPNNCSMPAGRVQGIRSFTDLHQAAVSVNLNFVVTWPPVRGYSVISVQGRFSVFDEVRELSIVGGTGSFTMVRGFALCNSYILNLGTGNSVYEYLLVIRREPPRV</sequence>
<name>A0AAE1YPD2_9LAMI</name>
<reference evidence="5" key="2">
    <citation type="journal article" date="2024" name="Plant">
        <title>Genomic evolution and insights into agronomic trait innovations of Sesamum species.</title>
        <authorList>
            <person name="Miao H."/>
            <person name="Wang L."/>
            <person name="Qu L."/>
            <person name="Liu H."/>
            <person name="Sun Y."/>
            <person name="Le M."/>
            <person name="Wang Q."/>
            <person name="Wei S."/>
            <person name="Zheng Y."/>
            <person name="Lin W."/>
            <person name="Duan Y."/>
            <person name="Cao H."/>
            <person name="Xiong S."/>
            <person name="Wang X."/>
            <person name="Wei L."/>
            <person name="Li C."/>
            <person name="Ma Q."/>
            <person name="Ju M."/>
            <person name="Zhao R."/>
            <person name="Li G."/>
            <person name="Mu C."/>
            <person name="Tian Q."/>
            <person name="Mei H."/>
            <person name="Zhang T."/>
            <person name="Gao T."/>
            <person name="Zhang H."/>
        </authorList>
    </citation>
    <scope>NUCLEOTIDE SEQUENCE</scope>
    <source>
        <strain evidence="5">3651</strain>
    </source>
</reference>
<dbReference type="AlphaFoldDB" id="A0AAE1YPD2"/>
<comment type="caution">
    <text evidence="5">The sequence shown here is derived from an EMBL/GenBank/DDBJ whole genome shotgun (WGS) entry which is preliminary data.</text>
</comment>
<comment type="subcellular location">
    <subcellularLocation>
        <location evidence="4">Secreted</location>
        <location evidence="4">Extracellular space</location>
        <location evidence="4">Apoplast</location>
    </subcellularLocation>
</comment>
<dbReference type="Pfam" id="PF03018">
    <property type="entry name" value="Dirigent"/>
    <property type="match status" value="1"/>
</dbReference>